<dbReference type="InterPro" id="IPR002252">
    <property type="entry name" value="Glyco_hydro_36"/>
</dbReference>
<evidence type="ECO:0000256" key="3">
    <source>
        <dbReference type="ARBA" id="ARBA00022801"/>
    </source>
</evidence>
<dbReference type="KEGG" id="ams:AMIS_64830"/>
<evidence type="ECO:0000256" key="4">
    <source>
        <dbReference type="ARBA" id="ARBA00023295"/>
    </source>
</evidence>
<keyword evidence="8" id="KW-1185">Reference proteome</keyword>
<dbReference type="InterPro" id="IPR050985">
    <property type="entry name" value="Alpha-glycosidase_related"/>
</dbReference>
<dbReference type="OrthoDB" id="9758822at2"/>
<evidence type="ECO:0000256" key="1">
    <source>
        <dbReference type="ARBA" id="ARBA00001255"/>
    </source>
</evidence>
<dbReference type="SUPFAM" id="SSF51445">
    <property type="entry name" value="(Trans)glycosidases"/>
    <property type="match status" value="1"/>
</dbReference>
<keyword evidence="3" id="KW-0378">Hydrolase</keyword>
<dbReference type="InterPro" id="IPR038417">
    <property type="entry name" value="Alpga-gal_N_sf"/>
</dbReference>
<dbReference type="Gene3D" id="2.70.98.60">
    <property type="entry name" value="alpha-galactosidase from lactobacil brevis"/>
    <property type="match status" value="1"/>
</dbReference>
<dbReference type="Gene3D" id="3.20.20.70">
    <property type="entry name" value="Aldolase class I"/>
    <property type="match status" value="1"/>
</dbReference>
<protein>
    <recommendedName>
        <fullName evidence="2">alpha-galactosidase</fullName>
        <ecNumber evidence="2">3.2.1.22</ecNumber>
    </recommendedName>
</protein>
<evidence type="ECO:0000259" key="6">
    <source>
        <dbReference type="Pfam" id="PF16875"/>
    </source>
</evidence>
<dbReference type="InterPro" id="IPR013785">
    <property type="entry name" value="Aldolase_TIM"/>
</dbReference>
<dbReference type="Pfam" id="PF02065">
    <property type="entry name" value="Melibiase"/>
    <property type="match status" value="1"/>
</dbReference>
<dbReference type="GO" id="GO:0016052">
    <property type="term" value="P:carbohydrate catabolic process"/>
    <property type="evidence" value="ECO:0007669"/>
    <property type="project" value="InterPro"/>
</dbReference>
<organism evidence="7 8">
    <name type="scientific">Actinoplanes missouriensis (strain ATCC 14538 / DSM 43046 / CBS 188.64 / JCM 3121 / NBRC 102363 / NCIMB 12654 / NRRL B-3342 / UNCC 431)</name>
    <dbReference type="NCBI Taxonomy" id="512565"/>
    <lineage>
        <taxon>Bacteria</taxon>
        <taxon>Bacillati</taxon>
        <taxon>Actinomycetota</taxon>
        <taxon>Actinomycetes</taxon>
        <taxon>Micromonosporales</taxon>
        <taxon>Micromonosporaceae</taxon>
        <taxon>Actinoplanes</taxon>
    </lineage>
</organism>
<dbReference type="PATRIC" id="fig|512565.3.peg.6486"/>
<dbReference type="Pfam" id="PF16874">
    <property type="entry name" value="Glyco_hydro_36C"/>
    <property type="match status" value="1"/>
</dbReference>
<keyword evidence="4" id="KW-0326">Glycosidase</keyword>
<dbReference type="GO" id="GO:0004557">
    <property type="term" value="F:alpha-galactosidase activity"/>
    <property type="evidence" value="ECO:0007669"/>
    <property type="project" value="UniProtKB-EC"/>
</dbReference>
<feature type="domain" description="Glycosyl hydrolase family 36 C-terminal" evidence="5">
    <location>
        <begin position="601"/>
        <end position="680"/>
    </location>
</feature>
<evidence type="ECO:0000313" key="7">
    <source>
        <dbReference type="EMBL" id="BAL91703.1"/>
    </source>
</evidence>
<proteinExistence type="predicted"/>
<dbReference type="InterPro" id="IPR031704">
    <property type="entry name" value="Glyco_hydro_36_N"/>
</dbReference>
<dbReference type="PROSITE" id="PS00512">
    <property type="entry name" value="ALPHA_GALACTOSIDASE"/>
    <property type="match status" value="1"/>
</dbReference>
<dbReference type="PANTHER" id="PTHR43053">
    <property type="entry name" value="GLYCOSIDASE FAMILY 31"/>
    <property type="match status" value="1"/>
</dbReference>
<dbReference type="PANTHER" id="PTHR43053:SF3">
    <property type="entry name" value="ALPHA-GALACTOSIDASE C-RELATED"/>
    <property type="match status" value="1"/>
</dbReference>
<gene>
    <name evidence="7" type="ordered locus">AMIS_64830</name>
</gene>
<dbReference type="eggNOG" id="COG3345">
    <property type="taxonomic scope" value="Bacteria"/>
</dbReference>
<name>I0HFB6_ACTM4</name>
<feature type="domain" description="Glycosyl hydrolase family 36 N-terminal" evidence="6">
    <location>
        <begin position="21"/>
        <end position="251"/>
    </location>
</feature>
<dbReference type="InterPro" id="IPR000111">
    <property type="entry name" value="Glyco_hydro_27/36_CS"/>
</dbReference>
<dbReference type="InterPro" id="IPR017853">
    <property type="entry name" value="GH"/>
</dbReference>
<dbReference type="CDD" id="cd14791">
    <property type="entry name" value="GH36"/>
    <property type="match status" value="1"/>
</dbReference>
<accession>I0HFB6</accession>
<dbReference type="Proteomes" id="UP000007882">
    <property type="component" value="Chromosome"/>
</dbReference>
<dbReference type="HOGENOM" id="CLU_009640_3_1_11"/>
<evidence type="ECO:0000256" key="2">
    <source>
        <dbReference type="ARBA" id="ARBA00012755"/>
    </source>
</evidence>
<comment type="catalytic activity">
    <reaction evidence="1">
        <text>Hydrolysis of terminal, non-reducing alpha-D-galactose residues in alpha-D-galactosides, including galactose oligosaccharides, galactomannans and galactolipids.</text>
        <dbReference type="EC" id="3.2.1.22"/>
    </reaction>
</comment>
<dbReference type="InterPro" id="IPR031705">
    <property type="entry name" value="Glyco_hydro_36_C"/>
</dbReference>
<dbReference type="EMBL" id="AP012319">
    <property type="protein sequence ID" value="BAL91703.1"/>
    <property type="molecule type" value="Genomic_DNA"/>
</dbReference>
<dbReference type="Pfam" id="PF16875">
    <property type="entry name" value="Glyco_hydro_36N"/>
    <property type="match status" value="1"/>
</dbReference>
<dbReference type="STRING" id="512565.AMIS_64830"/>
<dbReference type="RefSeq" id="WP_014446588.1">
    <property type="nucleotide sequence ID" value="NC_017093.1"/>
</dbReference>
<evidence type="ECO:0000259" key="5">
    <source>
        <dbReference type="Pfam" id="PF16874"/>
    </source>
</evidence>
<dbReference type="PRINTS" id="PR00743">
    <property type="entry name" value="GLHYDRLASE36"/>
</dbReference>
<reference evidence="7 8" key="1">
    <citation type="submission" date="2012-02" db="EMBL/GenBank/DDBJ databases">
        <title>Complete genome sequence of Actinoplanes missouriensis 431 (= NBRC 102363).</title>
        <authorList>
            <person name="Ohnishi Y."/>
            <person name="Ishikawa J."/>
            <person name="Sekine M."/>
            <person name="Hosoyama A."/>
            <person name="Harada T."/>
            <person name="Narita H."/>
            <person name="Hata T."/>
            <person name="Konno Y."/>
            <person name="Tutikane K."/>
            <person name="Fujita N."/>
            <person name="Horinouchi S."/>
            <person name="Hayakawa M."/>
        </authorList>
    </citation>
    <scope>NUCLEOTIDE SEQUENCE [LARGE SCALE GENOMIC DNA]</scope>
    <source>
        <strain evidence="8">ATCC 14538 / DSM 43046 / CBS 188.64 / JCM 3121 / NBRC 102363 / NCIMB 12654 / NRRL B-3342 / UNCC 431</strain>
    </source>
</reference>
<sequence>MTVLHLRAAGASLVLDARGGVPAIIHWGSDLGDLDETALAALADASVPAIPPSSIDVPLRLSLWSSLADGWSGRQTVEGHRQGVPAPAFRLVELHDQDPIAWVRGESADGSLELTTELELSAEGVLRVRHVLVNRGATAFDLAGLDIALPIPADAAELLDFTGLWAHERQPQRAPLRHGVWSRESRHGRPGHDDAFLLMAGEPGFGFRRGRLWAVHLAWSGDKRLVAERSALGPGTLGGGELLAPGEIRLAPGESYETPWLVAVHSETGIDGLSDRLHPWIRSRSALRLPRPVVLNTWEAVYFDHDLPVLSRLVDAAADAGVERFVLDDGWFTGRRDDKRALGDWYVDPAVWPDGLHPLISRVHAAGMDFGLWVEPEMISPDSVLAREHPSWILGGASGPTWRWQRVLDLGNPDAYAHLRERLAALLTEYPIAFLKWDHNRDLLTPGAAHRQTRALYRLLASLRAEFPHVEIESCASGGARIDLGILDLVDRFWTSDTNDPLDRQRIQRWTSVLIPPEYLGGHLGDATAHVTGRHSALGFRLATALFGSAGIEWNLTTASPPERALIAAWIAEHKRLRPLLHTGTVVRADAADPAFRLHGVVARDRSEAVYALVAVGSPSTALPPPIRFPGLDPNRLYTVRPIGPPPKTVQDTPPAWLAAGEVTLPGRVLAEAGLPCPLLAPEQALLLEVS</sequence>
<dbReference type="EC" id="3.2.1.22" evidence="2"/>
<dbReference type="AlphaFoldDB" id="I0HFB6"/>
<evidence type="ECO:0000313" key="8">
    <source>
        <dbReference type="Proteomes" id="UP000007882"/>
    </source>
</evidence>